<dbReference type="NCBIfam" id="TIGR00019">
    <property type="entry name" value="prfA"/>
    <property type="match status" value="1"/>
</dbReference>
<feature type="coiled-coil region" evidence="3">
    <location>
        <begin position="160"/>
        <end position="214"/>
    </location>
</feature>
<evidence type="ECO:0000256" key="3">
    <source>
        <dbReference type="SAM" id="Coils"/>
    </source>
</evidence>
<name>A0A1Y1HYT1_KLENI</name>
<dbReference type="Pfam" id="PF00472">
    <property type="entry name" value="RF-1"/>
    <property type="match status" value="1"/>
</dbReference>
<dbReference type="GO" id="GO:0016149">
    <property type="term" value="F:translation release factor activity, codon specific"/>
    <property type="evidence" value="ECO:0007669"/>
    <property type="project" value="InterPro"/>
</dbReference>
<comment type="similarity">
    <text evidence="1">Belongs to the prokaryotic/mitochondrial release factor family.</text>
</comment>
<dbReference type="GO" id="GO:0009658">
    <property type="term" value="P:chloroplast organization"/>
    <property type="evidence" value="ECO:0000318"/>
    <property type="project" value="GO_Central"/>
</dbReference>
<dbReference type="Pfam" id="PF03462">
    <property type="entry name" value="PCRF"/>
    <property type="match status" value="1"/>
</dbReference>
<feature type="domain" description="Prokaryotic-type class I peptide chain release factors" evidence="4">
    <location>
        <begin position="346"/>
        <end position="362"/>
    </location>
</feature>
<dbReference type="InterPro" id="IPR000352">
    <property type="entry name" value="Pep_chain_release_fac_I"/>
</dbReference>
<dbReference type="FunFam" id="3.30.160.20:FF:000004">
    <property type="entry name" value="Peptide chain release factor 1"/>
    <property type="match status" value="1"/>
</dbReference>
<evidence type="ECO:0000259" key="4">
    <source>
        <dbReference type="PROSITE" id="PS00745"/>
    </source>
</evidence>
<dbReference type="GO" id="GO:0032544">
    <property type="term" value="P:plastid translation"/>
    <property type="evidence" value="ECO:0000318"/>
    <property type="project" value="GO_Central"/>
</dbReference>
<dbReference type="FunFam" id="3.30.70.1660:FF:000002">
    <property type="entry name" value="Peptide chain release factor 1"/>
    <property type="match status" value="1"/>
</dbReference>
<evidence type="ECO:0000313" key="6">
    <source>
        <dbReference type="Proteomes" id="UP000054558"/>
    </source>
</evidence>
<dbReference type="Proteomes" id="UP000054558">
    <property type="component" value="Unassembled WGS sequence"/>
</dbReference>
<dbReference type="OMA" id="DHRVGFK"/>
<dbReference type="HAMAP" id="MF_00093">
    <property type="entry name" value="Rel_fac_1"/>
    <property type="match status" value="1"/>
</dbReference>
<dbReference type="SUPFAM" id="SSF75620">
    <property type="entry name" value="Release factor"/>
    <property type="match status" value="1"/>
</dbReference>
<dbReference type="InterPro" id="IPR050057">
    <property type="entry name" value="Prokaryotic/Mito_RF"/>
</dbReference>
<dbReference type="Gene3D" id="6.10.140.1950">
    <property type="match status" value="1"/>
</dbReference>
<dbReference type="GO" id="GO:0010027">
    <property type="term" value="P:thylakoid membrane organization"/>
    <property type="evidence" value="ECO:0000318"/>
    <property type="project" value="GO_Central"/>
</dbReference>
<protein>
    <submittedName>
        <fullName evidence="5">Peptide chain release factor 1</fullName>
    </submittedName>
</protein>
<dbReference type="PANTHER" id="PTHR43804:SF8">
    <property type="entry name" value="PEPTIDE CHAIN RELEASE FACTOR APG3, CHLOROPLASTIC"/>
    <property type="match status" value="1"/>
</dbReference>
<dbReference type="NCBIfam" id="NF001859">
    <property type="entry name" value="PRK00591.1"/>
    <property type="match status" value="1"/>
</dbReference>
<sequence>MASSFVRCQQLASGRCCLETRACENRTADARPLAAASLERRGCKSRTRAEGICLAQSKTSLSLRRRCNRGAAHTTPLGRGACALGSQSWLGSRTPLTPGHTISERRRQNGFVCMAAEQYLLDKLDSAERTHKELSLRLADPEVASNNTEYQKIAKNVSELEEVVSTYGEYKSSLQNLEEAKEMEADAGEDPEMASMAREEARMLETRVAELEERLKLLLVPRDPLDDKNIMLEIRAGTGGDEAGIWAGDLVKMYQKYSESQGWKASTVSLSESEAGGFREAVLEVTGDRVYSKLKWESGVHRVQRVPATESQGRVHTSTATVAVMPEPEEVDVFIDPKDIDMHTARSGGAGGQNVNKVETAVDLMHKPTGIRIFCQEERSQLKNRERAMQLLRAKLYEIKLAEQQDAIYSRRKSQVGTGSRSEKIRTYNYKDNRVSDHRVKVNFDLQSFLGGKIDDAIQACTAMEQKELLEELAAQSSVSV</sequence>
<keyword evidence="3" id="KW-0175">Coiled coil</keyword>
<dbReference type="AlphaFoldDB" id="A0A1Y1HYT1"/>
<dbReference type="FunFam" id="3.30.70.1660:FF:000014">
    <property type="entry name" value="Peptide chain release factor 1"/>
    <property type="match status" value="1"/>
</dbReference>
<dbReference type="Gene3D" id="3.30.160.20">
    <property type="match status" value="1"/>
</dbReference>
<dbReference type="GO" id="GO:0009507">
    <property type="term" value="C:chloroplast"/>
    <property type="evidence" value="ECO:0000318"/>
    <property type="project" value="GO_Central"/>
</dbReference>
<dbReference type="Gene3D" id="3.30.70.1660">
    <property type="match status" value="2"/>
</dbReference>
<dbReference type="PROSITE" id="PS00745">
    <property type="entry name" value="RF_PROK_I"/>
    <property type="match status" value="1"/>
</dbReference>
<dbReference type="EMBL" id="DF237037">
    <property type="protein sequence ID" value="GAQ81697.1"/>
    <property type="molecule type" value="Genomic_DNA"/>
</dbReference>
<dbReference type="OrthoDB" id="2019491at2759"/>
<organism evidence="5 6">
    <name type="scientific">Klebsormidium nitens</name>
    <name type="common">Green alga</name>
    <name type="synonym">Ulothrix nitens</name>
    <dbReference type="NCBI Taxonomy" id="105231"/>
    <lineage>
        <taxon>Eukaryota</taxon>
        <taxon>Viridiplantae</taxon>
        <taxon>Streptophyta</taxon>
        <taxon>Klebsormidiophyceae</taxon>
        <taxon>Klebsormidiales</taxon>
        <taxon>Klebsormidiaceae</taxon>
        <taxon>Klebsormidium</taxon>
    </lineage>
</organism>
<gene>
    <name evidence="5" type="ORF">KFL_000880110</name>
</gene>
<dbReference type="SMART" id="SM00937">
    <property type="entry name" value="PCRF"/>
    <property type="match status" value="1"/>
</dbReference>
<dbReference type="PANTHER" id="PTHR43804">
    <property type="entry name" value="LD18447P"/>
    <property type="match status" value="1"/>
</dbReference>
<dbReference type="InterPro" id="IPR045853">
    <property type="entry name" value="Pep_chain_release_fac_I_sf"/>
</dbReference>
<keyword evidence="2" id="KW-0648">Protein biosynthesis</keyword>
<evidence type="ECO:0000256" key="2">
    <source>
        <dbReference type="ARBA" id="ARBA00022917"/>
    </source>
</evidence>
<dbReference type="STRING" id="105231.A0A1Y1HYT1"/>
<dbReference type="InterPro" id="IPR005139">
    <property type="entry name" value="PCRF"/>
</dbReference>
<reference evidence="5 6" key="1">
    <citation type="journal article" date="2014" name="Nat. Commun.">
        <title>Klebsormidium flaccidum genome reveals primary factors for plant terrestrial adaptation.</title>
        <authorList>
            <person name="Hori K."/>
            <person name="Maruyama F."/>
            <person name="Fujisawa T."/>
            <person name="Togashi T."/>
            <person name="Yamamoto N."/>
            <person name="Seo M."/>
            <person name="Sato S."/>
            <person name="Yamada T."/>
            <person name="Mori H."/>
            <person name="Tajima N."/>
            <person name="Moriyama T."/>
            <person name="Ikeuchi M."/>
            <person name="Watanabe M."/>
            <person name="Wada H."/>
            <person name="Kobayashi K."/>
            <person name="Saito M."/>
            <person name="Masuda T."/>
            <person name="Sasaki-Sekimoto Y."/>
            <person name="Mashiguchi K."/>
            <person name="Awai K."/>
            <person name="Shimojima M."/>
            <person name="Masuda S."/>
            <person name="Iwai M."/>
            <person name="Nobusawa T."/>
            <person name="Narise T."/>
            <person name="Kondo S."/>
            <person name="Saito H."/>
            <person name="Sato R."/>
            <person name="Murakawa M."/>
            <person name="Ihara Y."/>
            <person name="Oshima-Yamada Y."/>
            <person name="Ohtaka K."/>
            <person name="Satoh M."/>
            <person name="Sonobe K."/>
            <person name="Ishii M."/>
            <person name="Ohtani R."/>
            <person name="Kanamori-Sato M."/>
            <person name="Honoki R."/>
            <person name="Miyazaki D."/>
            <person name="Mochizuki H."/>
            <person name="Umetsu J."/>
            <person name="Higashi K."/>
            <person name="Shibata D."/>
            <person name="Kamiya Y."/>
            <person name="Sato N."/>
            <person name="Nakamura Y."/>
            <person name="Tabata S."/>
            <person name="Ida S."/>
            <person name="Kurokawa K."/>
            <person name="Ohta H."/>
        </authorList>
    </citation>
    <scope>NUCLEOTIDE SEQUENCE [LARGE SCALE GENOMIC DNA]</scope>
    <source>
        <strain evidence="5 6">NIES-2285</strain>
    </source>
</reference>
<keyword evidence="6" id="KW-1185">Reference proteome</keyword>
<evidence type="ECO:0000256" key="1">
    <source>
        <dbReference type="ARBA" id="ARBA00010835"/>
    </source>
</evidence>
<accession>A0A1Y1HYT1</accession>
<dbReference type="InterPro" id="IPR004373">
    <property type="entry name" value="RF-1"/>
</dbReference>
<evidence type="ECO:0000313" key="5">
    <source>
        <dbReference type="EMBL" id="GAQ81697.1"/>
    </source>
</evidence>
<proteinExistence type="inferred from homology"/>